<dbReference type="EMBL" id="RSCM01000027">
    <property type="protein sequence ID" value="RUS92521.1"/>
    <property type="molecule type" value="Genomic_DNA"/>
</dbReference>
<reference evidence="1 2" key="1">
    <citation type="journal article" date="2019" name="Genome Biol. Evol.">
        <title>Day and night: Metabolic profiles and evolutionary relationships of six axenic non-marine cyanobacteria.</title>
        <authorList>
            <person name="Will S.E."/>
            <person name="Henke P."/>
            <person name="Boedeker C."/>
            <person name="Huang S."/>
            <person name="Brinkmann H."/>
            <person name="Rohde M."/>
            <person name="Jarek M."/>
            <person name="Friedl T."/>
            <person name="Seufert S."/>
            <person name="Schumacher M."/>
            <person name="Overmann J."/>
            <person name="Neumann-Schaal M."/>
            <person name="Petersen J."/>
        </authorList>
    </citation>
    <scope>NUCLEOTIDE SEQUENCE [LARGE SCALE GENOMIC DNA]</scope>
    <source>
        <strain evidence="1 2">SAG 1403-4b</strain>
    </source>
</reference>
<gene>
    <name evidence="1" type="ORF">DSM107003_50040</name>
</gene>
<sequence length="73" mass="8284">MESSSRPDYVTRFKGEGIGTKYKQPSITVRFPEQADQILRSLPNMSDYVRRAVIKQLIADGFLDENPQPGNPE</sequence>
<keyword evidence="2" id="KW-1185">Reference proteome</keyword>
<organism evidence="1 2">
    <name type="scientific">Trichormus variabilis SAG 1403-4b</name>
    <dbReference type="NCBI Taxonomy" id="447716"/>
    <lineage>
        <taxon>Bacteria</taxon>
        <taxon>Bacillati</taxon>
        <taxon>Cyanobacteriota</taxon>
        <taxon>Cyanophyceae</taxon>
        <taxon>Nostocales</taxon>
        <taxon>Nostocaceae</taxon>
        <taxon>Trichormus</taxon>
    </lineage>
</organism>
<accession>A0A433UFD7</accession>
<dbReference type="RefSeq" id="WP_127056782.1">
    <property type="nucleotide sequence ID" value="NZ_RSCM01000027.1"/>
</dbReference>
<comment type="caution">
    <text evidence="1">The sequence shown here is derived from an EMBL/GenBank/DDBJ whole genome shotgun (WGS) entry which is preliminary data.</text>
</comment>
<protein>
    <submittedName>
        <fullName evidence="1">Uncharacterized protein</fullName>
    </submittedName>
</protein>
<dbReference type="Proteomes" id="UP000276103">
    <property type="component" value="Unassembled WGS sequence"/>
</dbReference>
<proteinExistence type="predicted"/>
<dbReference type="OrthoDB" id="488725at2"/>
<name>A0A433UFD7_ANAVA</name>
<evidence type="ECO:0000313" key="1">
    <source>
        <dbReference type="EMBL" id="RUS92521.1"/>
    </source>
</evidence>
<evidence type="ECO:0000313" key="2">
    <source>
        <dbReference type="Proteomes" id="UP000276103"/>
    </source>
</evidence>
<dbReference type="AlphaFoldDB" id="A0A433UFD7"/>